<evidence type="ECO:0000256" key="5">
    <source>
        <dbReference type="ARBA" id="ARBA00022857"/>
    </source>
</evidence>
<evidence type="ECO:0000256" key="4">
    <source>
        <dbReference type="ARBA" id="ARBA00022694"/>
    </source>
</evidence>
<evidence type="ECO:0000256" key="13">
    <source>
        <dbReference type="ARBA" id="ARBA00049467"/>
    </source>
</evidence>
<reference evidence="17" key="2">
    <citation type="submission" date="2024-04" db="EMBL/GenBank/DDBJ databases">
        <authorList>
            <person name="Chen Y."/>
            <person name="Shah S."/>
            <person name="Dougan E. K."/>
            <person name="Thang M."/>
            <person name="Chan C."/>
        </authorList>
    </citation>
    <scope>NUCLEOTIDE SEQUENCE [LARGE SCALE GENOMIC DNA]</scope>
</reference>
<dbReference type="EMBL" id="CAMXCT020001492">
    <property type="protein sequence ID" value="CAL1143963.1"/>
    <property type="molecule type" value="Genomic_DNA"/>
</dbReference>
<dbReference type="Proteomes" id="UP001152797">
    <property type="component" value="Unassembled WGS sequence"/>
</dbReference>
<dbReference type="InterPro" id="IPR013785">
    <property type="entry name" value="Aldolase_TIM"/>
</dbReference>
<dbReference type="OrthoDB" id="272303at2759"/>
<evidence type="ECO:0000256" key="1">
    <source>
        <dbReference type="ARBA" id="ARBA00001917"/>
    </source>
</evidence>
<evidence type="ECO:0000256" key="12">
    <source>
        <dbReference type="ARBA" id="ARBA00048934"/>
    </source>
</evidence>
<evidence type="ECO:0000256" key="8">
    <source>
        <dbReference type="ARBA" id="ARBA00038313"/>
    </source>
</evidence>
<evidence type="ECO:0000256" key="3">
    <source>
        <dbReference type="ARBA" id="ARBA00022643"/>
    </source>
</evidence>
<dbReference type="EC" id="1.3.1.88" evidence="9"/>
<evidence type="ECO:0000313" key="16">
    <source>
        <dbReference type="EMBL" id="CAI3990588.1"/>
    </source>
</evidence>
<dbReference type="EMBL" id="CAMXCT030001492">
    <property type="protein sequence ID" value="CAL4777900.1"/>
    <property type="molecule type" value="Genomic_DNA"/>
</dbReference>
<reference evidence="16" key="1">
    <citation type="submission" date="2022-10" db="EMBL/GenBank/DDBJ databases">
        <authorList>
            <person name="Chen Y."/>
            <person name="Dougan E. K."/>
            <person name="Chan C."/>
            <person name="Rhodes N."/>
            <person name="Thang M."/>
        </authorList>
    </citation>
    <scope>NUCLEOTIDE SEQUENCE</scope>
</reference>
<evidence type="ECO:0000313" key="17">
    <source>
        <dbReference type="EMBL" id="CAL1143963.1"/>
    </source>
</evidence>
<comment type="catalytic activity">
    <reaction evidence="13">
        <text>5,6-dihydrouridine(17) in tRNA + NADP(+) = uridine(17) in tRNA + NADPH + H(+)</text>
        <dbReference type="Rhea" id="RHEA:53368"/>
        <dbReference type="Rhea" id="RHEA-COMP:13541"/>
        <dbReference type="Rhea" id="RHEA-COMP:13542"/>
        <dbReference type="ChEBI" id="CHEBI:15378"/>
        <dbReference type="ChEBI" id="CHEBI:57783"/>
        <dbReference type="ChEBI" id="CHEBI:58349"/>
        <dbReference type="ChEBI" id="CHEBI:65315"/>
        <dbReference type="ChEBI" id="CHEBI:74443"/>
        <dbReference type="EC" id="1.3.1.88"/>
    </reaction>
    <physiologicalReaction direction="right-to-left" evidence="13">
        <dbReference type="Rhea" id="RHEA:53370"/>
    </physiologicalReaction>
</comment>
<organism evidence="16">
    <name type="scientific">Cladocopium goreaui</name>
    <dbReference type="NCBI Taxonomy" id="2562237"/>
    <lineage>
        <taxon>Eukaryota</taxon>
        <taxon>Sar</taxon>
        <taxon>Alveolata</taxon>
        <taxon>Dinophyceae</taxon>
        <taxon>Suessiales</taxon>
        <taxon>Symbiodiniaceae</taxon>
        <taxon>Cladocopium</taxon>
    </lineage>
</organism>
<comment type="caution">
    <text evidence="16">The sequence shown here is derived from an EMBL/GenBank/DDBJ whole genome shotgun (WGS) entry which is preliminary data.</text>
</comment>
<sequence>MAEEKLRGWDFWKSIGSPKYVCAPMVDQSELAFRMLCRRYGTELAYTPMLHSRMFSTQPKYRKEQFSTCPEDRPVFAQFCGDDPQTVLAAAKLLPPGSVDAVDLNCGCPQGIARKGHYGAYLLSEPDVIEGIVSTLDKELSVPSTVKIRLVNNHELQDTLNLVSRLEAAGASVLCLHGRTKEMKGQFTGPADWDAIAAVRKRVGIPLIANGGIQTFQDVERCLQATGANAVMSSEALLEYPALFCPTRSVYQDELALEYLELAKLYQTPHKQIKAHMFHFLYAGLQLHTDLRQAFGEAKGWDQINAAAMAFQERRRQDRELGNPWPDKGWYMRYREPLGKKRKADDAAGATEASPKGDDVKVPRTEPNTPESNEAESV</sequence>
<keyword evidence="3" id="KW-0288">FMN</keyword>
<keyword evidence="5" id="KW-0521">NADP</keyword>
<name>A0A9P1FW02_9DINO</name>
<proteinExistence type="inferred from homology"/>
<comment type="catalytic activity">
    <reaction evidence="10">
        <text>5,6-dihydrouridine(17) in tRNA + NAD(+) = uridine(17) in tRNA + NADH + H(+)</text>
        <dbReference type="Rhea" id="RHEA:53372"/>
        <dbReference type="Rhea" id="RHEA-COMP:13541"/>
        <dbReference type="Rhea" id="RHEA-COMP:13542"/>
        <dbReference type="ChEBI" id="CHEBI:15378"/>
        <dbReference type="ChEBI" id="CHEBI:57540"/>
        <dbReference type="ChEBI" id="CHEBI:57945"/>
        <dbReference type="ChEBI" id="CHEBI:65315"/>
        <dbReference type="ChEBI" id="CHEBI:74443"/>
        <dbReference type="EC" id="1.3.1.88"/>
    </reaction>
    <physiologicalReaction direction="right-to-left" evidence="10">
        <dbReference type="Rhea" id="RHEA:53374"/>
    </physiologicalReaction>
</comment>
<dbReference type="PANTHER" id="PTHR11082:SF5">
    <property type="entry name" value="TRNA-DIHYDROURIDINE(16_17) SYNTHASE [NAD(P)(+)]-LIKE"/>
    <property type="match status" value="1"/>
</dbReference>
<keyword evidence="4" id="KW-0819">tRNA processing</keyword>
<dbReference type="GO" id="GO:0017150">
    <property type="term" value="F:tRNA dihydrouridine synthase activity"/>
    <property type="evidence" value="ECO:0007669"/>
    <property type="project" value="InterPro"/>
</dbReference>
<keyword evidence="7" id="KW-0520">NAD</keyword>
<dbReference type="InterPro" id="IPR018517">
    <property type="entry name" value="tRNA_hU_synthase_CS"/>
</dbReference>
<dbReference type="PROSITE" id="PS01136">
    <property type="entry name" value="UPF0034"/>
    <property type="match status" value="1"/>
</dbReference>
<evidence type="ECO:0000313" key="18">
    <source>
        <dbReference type="Proteomes" id="UP001152797"/>
    </source>
</evidence>
<dbReference type="InterPro" id="IPR035587">
    <property type="entry name" value="DUS-like_FMN-bd"/>
</dbReference>
<evidence type="ECO:0000259" key="15">
    <source>
        <dbReference type="Pfam" id="PF01207"/>
    </source>
</evidence>
<comment type="similarity">
    <text evidence="8">Belongs to the Dus family. Dus1 subfamily.</text>
</comment>
<dbReference type="CDD" id="cd02801">
    <property type="entry name" value="DUS_like_FMN"/>
    <property type="match status" value="1"/>
</dbReference>
<comment type="catalytic activity">
    <reaction evidence="12">
        <text>5,6-dihydrouridine(16) in tRNA + NAD(+) = uridine(16) in tRNA + NADH + H(+)</text>
        <dbReference type="Rhea" id="RHEA:53380"/>
        <dbReference type="Rhea" id="RHEA-COMP:13543"/>
        <dbReference type="Rhea" id="RHEA-COMP:13544"/>
        <dbReference type="ChEBI" id="CHEBI:15378"/>
        <dbReference type="ChEBI" id="CHEBI:57540"/>
        <dbReference type="ChEBI" id="CHEBI:57945"/>
        <dbReference type="ChEBI" id="CHEBI:65315"/>
        <dbReference type="ChEBI" id="CHEBI:74443"/>
        <dbReference type="EC" id="1.3.1.88"/>
    </reaction>
    <physiologicalReaction direction="right-to-left" evidence="12">
        <dbReference type="Rhea" id="RHEA:53382"/>
    </physiologicalReaction>
</comment>
<evidence type="ECO:0000256" key="2">
    <source>
        <dbReference type="ARBA" id="ARBA00022630"/>
    </source>
</evidence>
<feature type="domain" description="DUS-like FMN-binding" evidence="15">
    <location>
        <begin position="22"/>
        <end position="303"/>
    </location>
</feature>
<dbReference type="AlphaFoldDB" id="A0A9P1FW02"/>
<evidence type="ECO:0000256" key="11">
    <source>
        <dbReference type="ARBA" id="ARBA00047652"/>
    </source>
</evidence>
<dbReference type="SUPFAM" id="SSF51395">
    <property type="entry name" value="FMN-linked oxidoreductases"/>
    <property type="match status" value="1"/>
</dbReference>
<evidence type="ECO:0000256" key="14">
    <source>
        <dbReference type="SAM" id="MobiDB-lite"/>
    </source>
</evidence>
<gene>
    <name evidence="16" type="ORF">C1SCF055_LOCUS17565</name>
</gene>
<dbReference type="EMBL" id="CAMXCT010001492">
    <property type="protein sequence ID" value="CAI3990588.1"/>
    <property type="molecule type" value="Genomic_DNA"/>
</dbReference>
<evidence type="ECO:0000256" key="6">
    <source>
        <dbReference type="ARBA" id="ARBA00023002"/>
    </source>
</evidence>
<feature type="compositionally biased region" description="Basic and acidic residues" evidence="14">
    <location>
        <begin position="355"/>
        <end position="364"/>
    </location>
</feature>
<accession>A0A9P1FW02</accession>
<protein>
    <recommendedName>
        <fullName evidence="9">tRNA-dihydrouridine(16/17) synthase [NAD(P)(+)]</fullName>
        <ecNumber evidence="9">1.3.1.88</ecNumber>
    </recommendedName>
</protein>
<dbReference type="Gene3D" id="3.20.20.70">
    <property type="entry name" value="Aldolase class I"/>
    <property type="match status" value="1"/>
</dbReference>
<feature type="region of interest" description="Disordered" evidence="14">
    <location>
        <begin position="339"/>
        <end position="378"/>
    </location>
</feature>
<keyword evidence="6" id="KW-0560">Oxidoreductase</keyword>
<dbReference type="GO" id="GO:0050660">
    <property type="term" value="F:flavin adenine dinucleotide binding"/>
    <property type="evidence" value="ECO:0007669"/>
    <property type="project" value="InterPro"/>
</dbReference>
<keyword evidence="2" id="KW-0285">Flavoprotein</keyword>
<evidence type="ECO:0000256" key="9">
    <source>
        <dbReference type="ARBA" id="ARBA00038890"/>
    </source>
</evidence>
<evidence type="ECO:0000256" key="10">
    <source>
        <dbReference type="ARBA" id="ARBA00047287"/>
    </source>
</evidence>
<dbReference type="PANTHER" id="PTHR11082">
    <property type="entry name" value="TRNA-DIHYDROURIDINE SYNTHASE"/>
    <property type="match status" value="1"/>
</dbReference>
<comment type="catalytic activity">
    <reaction evidence="11">
        <text>5,6-dihydrouridine(16) in tRNA + NADP(+) = uridine(16) in tRNA + NADPH + H(+)</text>
        <dbReference type="Rhea" id="RHEA:53376"/>
        <dbReference type="Rhea" id="RHEA-COMP:13543"/>
        <dbReference type="Rhea" id="RHEA-COMP:13544"/>
        <dbReference type="ChEBI" id="CHEBI:15378"/>
        <dbReference type="ChEBI" id="CHEBI:57783"/>
        <dbReference type="ChEBI" id="CHEBI:58349"/>
        <dbReference type="ChEBI" id="CHEBI:65315"/>
        <dbReference type="ChEBI" id="CHEBI:74443"/>
        <dbReference type="EC" id="1.3.1.88"/>
    </reaction>
    <physiologicalReaction direction="right-to-left" evidence="11">
        <dbReference type="Rhea" id="RHEA:53378"/>
    </physiologicalReaction>
</comment>
<evidence type="ECO:0000256" key="7">
    <source>
        <dbReference type="ARBA" id="ARBA00023027"/>
    </source>
</evidence>
<keyword evidence="18" id="KW-1185">Reference proteome</keyword>
<comment type="cofactor">
    <cofactor evidence="1">
        <name>FMN</name>
        <dbReference type="ChEBI" id="CHEBI:58210"/>
    </cofactor>
</comment>
<dbReference type="Pfam" id="PF01207">
    <property type="entry name" value="Dus"/>
    <property type="match status" value="1"/>
</dbReference>